<dbReference type="PANTHER" id="PTHR43158">
    <property type="entry name" value="SKFA PEPTIDE EXPORT ATP-BINDING PROTEIN SKFE"/>
    <property type="match status" value="1"/>
</dbReference>
<dbReference type="SMART" id="SM00382">
    <property type="entry name" value="AAA"/>
    <property type="match status" value="1"/>
</dbReference>
<dbReference type="Proteomes" id="UP000241167">
    <property type="component" value="Unassembled WGS sequence"/>
</dbReference>
<protein>
    <submittedName>
        <fullName evidence="4">ABC transporter</fullName>
    </submittedName>
</protein>
<comment type="caution">
    <text evidence="4">The sequence shown here is derived from an EMBL/GenBank/DDBJ whole genome shotgun (WGS) entry which is preliminary data.</text>
</comment>
<keyword evidence="1" id="KW-0547">Nucleotide-binding</keyword>
<dbReference type="Pfam" id="PF00005">
    <property type="entry name" value="ABC_tran"/>
    <property type="match status" value="1"/>
</dbReference>
<dbReference type="InterPro" id="IPR017871">
    <property type="entry name" value="ABC_transporter-like_CS"/>
</dbReference>
<accession>A0A2P7QY72</accession>
<dbReference type="InterPro" id="IPR003439">
    <property type="entry name" value="ABC_transporter-like_ATP-bd"/>
</dbReference>
<keyword evidence="5" id="KW-1185">Reference proteome</keyword>
<evidence type="ECO:0000259" key="3">
    <source>
        <dbReference type="PROSITE" id="PS50893"/>
    </source>
</evidence>
<dbReference type="EMBL" id="PXYI01000001">
    <property type="protein sequence ID" value="PSJ42914.1"/>
    <property type="molecule type" value="Genomic_DNA"/>
</dbReference>
<evidence type="ECO:0000256" key="1">
    <source>
        <dbReference type="ARBA" id="ARBA00022741"/>
    </source>
</evidence>
<dbReference type="PROSITE" id="PS00211">
    <property type="entry name" value="ABC_TRANSPORTER_1"/>
    <property type="match status" value="1"/>
</dbReference>
<name>A0A2P7QY72_9SPHN</name>
<reference evidence="4 5" key="1">
    <citation type="submission" date="2018-03" db="EMBL/GenBank/DDBJ databases">
        <title>The draft genome of Sphingosinicella sp. GL-C-18.</title>
        <authorList>
            <person name="Liu L."/>
            <person name="Li L."/>
            <person name="Liang L."/>
            <person name="Zhang X."/>
            <person name="Wang T."/>
        </authorList>
    </citation>
    <scope>NUCLEOTIDE SEQUENCE [LARGE SCALE GENOMIC DNA]</scope>
    <source>
        <strain evidence="4 5">GL-C-18</strain>
    </source>
</reference>
<dbReference type="GO" id="GO:0005524">
    <property type="term" value="F:ATP binding"/>
    <property type="evidence" value="ECO:0007669"/>
    <property type="project" value="UniProtKB-KW"/>
</dbReference>
<dbReference type="InterPro" id="IPR027417">
    <property type="entry name" value="P-loop_NTPase"/>
</dbReference>
<dbReference type="GO" id="GO:0016887">
    <property type="term" value="F:ATP hydrolysis activity"/>
    <property type="evidence" value="ECO:0007669"/>
    <property type="project" value="InterPro"/>
</dbReference>
<organism evidence="4 5">
    <name type="scientific">Allosphingosinicella deserti</name>
    <dbReference type="NCBI Taxonomy" id="2116704"/>
    <lineage>
        <taxon>Bacteria</taxon>
        <taxon>Pseudomonadati</taxon>
        <taxon>Pseudomonadota</taxon>
        <taxon>Alphaproteobacteria</taxon>
        <taxon>Sphingomonadales</taxon>
        <taxon>Sphingomonadaceae</taxon>
        <taxon>Allosphingosinicella</taxon>
    </lineage>
</organism>
<dbReference type="SUPFAM" id="SSF52540">
    <property type="entry name" value="P-loop containing nucleoside triphosphate hydrolases"/>
    <property type="match status" value="1"/>
</dbReference>
<proteinExistence type="predicted"/>
<keyword evidence="2" id="KW-0067">ATP-binding</keyword>
<sequence length="238" mass="25020">MTAALRLSGVTVERGGQPVVEALDLSVPQGSWFGVIGANGSGKTSLLRALAGRLPFAGGSCRIEDQELAADRAARAARFGFAPPGDTLPDALRVRDVLECVGGTMEEVRARTGSVYAALGLGALLDCWIGDCSAGMRQRVAIAAAFAGGHRLVILDEPFNWLDPVAVFDLRRALRQQVEDGLTLITALHDLGTLAAACDTGLMLAGGKIAMTLSHDMLRAAGADPHAFEQRMIEILRS</sequence>
<dbReference type="PROSITE" id="PS50893">
    <property type="entry name" value="ABC_TRANSPORTER_2"/>
    <property type="match status" value="1"/>
</dbReference>
<evidence type="ECO:0000313" key="4">
    <source>
        <dbReference type="EMBL" id="PSJ42914.1"/>
    </source>
</evidence>
<dbReference type="InterPro" id="IPR003593">
    <property type="entry name" value="AAA+_ATPase"/>
</dbReference>
<dbReference type="Gene3D" id="3.40.50.300">
    <property type="entry name" value="P-loop containing nucleotide triphosphate hydrolases"/>
    <property type="match status" value="1"/>
</dbReference>
<gene>
    <name evidence="4" type="ORF">C7I55_00380</name>
</gene>
<evidence type="ECO:0000256" key="2">
    <source>
        <dbReference type="ARBA" id="ARBA00022840"/>
    </source>
</evidence>
<dbReference type="RefSeq" id="WP_106510932.1">
    <property type="nucleotide sequence ID" value="NZ_PXYI01000001.1"/>
</dbReference>
<dbReference type="OrthoDB" id="9806149at2"/>
<dbReference type="AlphaFoldDB" id="A0A2P7QY72"/>
<evidence type="ECO:0000313" key="5">
    <source>
        <dbReference type="Proteomes" id="UP000241167"/>
    </source>
</evidence>
<dbReference type="PANTHER" id="PTHR43158:SF2">
    <property type="entry name" value="SKFA PEPTIDE EXPORT ATP-BINDING PROTEIN SKFE"/>
    <property type="match status" value="1"/>
</dbReference>
<feature type="domain" description="ABC transporter" evidence="3">
    <location>
        <begin position="5"/>
        <end position="231"/>
    </location>
</feature>